<protein>
    <recommendedName>
        <fullName evidence="2">Dymeclin</fullName>
    </recommendedName>
</protein>
<accession>A0AAN9U484</accession>
<proteinExistence type="inferred from homology"/>
<evidence type="ECO:0000256" key="1">
    <source>
        <dbReference type="ARBA" id="ARBA00010603"/>
    </source>
</evidence>
<comment type="similarity">
    <text evidence="1">Belongs to the dymeclin family.</text>
</comment>
<name>A0AAN9U484_9HEMI</name>
<keyword evidence="3" id="KW-0519">Myristate</keyword>
<dbReference type="PANTHER" id="PTHR12895:SF9">
    <property type="entry name" value="DYMECLIN"/>
    <property type="match status" value="1"/>
</dbReference>
<dbReference type="EMBL" id="JBBCAQ010000003">
    <property type="protein sequence ID" value="KAK7604883.1"/>
    <property type="molecule type" value="Genomic_DNA"/>
</dbReference>
<dbReference type="GO" id="GO:0007030">
    <property type="term" value="P:Golgi organization"/>
    <property type="evidence" value="ECO:0007669"/>
    <property type="project" value="TreeGrafter"/>
</dbReference>
<dbReference type="PANTHER" id="PTHR12895">
    <property type="entry name" value="DYMECLIN"/>
    <property type="match status" value="1"/>
</dbReference>
<dbReference type="AlphaFoldDB" id="A0AAN9U484"/>
<organism evidence="5 6">
    <name type="scientific">Parthenolecanium corni</name>
    <dbReference type="NCBI Taxonomy" id="536013"/>
    <lineage>
        <taxon>Eukaryota</taxon>
        <taxon>Metazoa</taxon>
        <taxon>Ecdysozoa</taxon>
        <taxon>Arthropoda</taxon>
        <taxon>Hexapoda</taxon>
        <taxon>Insecta</taxon>
        <taxon>Pterygota</taxon>
        <taxon>Neoptera</taxon>
        <taxon>Paraneoptera</taxon>
        <taxon>Hemiptera</taxon>
        <taxon>Sternorrhyncha</taxon>
        <taxon>Coccoidea</taxon>
        <taxon>Coccidae</taxon>
        <taxon>Parthenolecanium</taxon>
    </lineage>
</organism>
<keyword evidence="4" id="KW-0449">Lipoprotein</keyword>
<dbReference type="GO" id="GO:0005794">
    <property type="term" value="C:Golgi apparatus"/>
    <property type="evidence" value="ECO:0007669"/>
    <property type="project" value="TreeGrafter"/>
</dbReference>
<evidence type="ECO:0000256" key="2">
    <source>
        <dbReference type="ARBA" id="ARBA00015736"/>
    </source>
</evidence>
<dbReference type="Proteomes" id="UP001367676">
    <property type="component" value="Unassembled WGS sequence"/>
</dbReference>
<gene>
    <name evidence="5" type="ORF">V9T40_006069</name>
</gene>
<dbReference type="InterPro" id="IPR019142">
    <property type="entry name" value="Dymeclin"/>
</dbReference>
<keyword evidence="6" id="KW-1185">Reference proteome</keyword>
<evidence type="ECO:0000313" key="5">
    <source>
        <dbReference type="EMBL" id="KAK7604883.1"/>
    </source>
</evidence>
<evidence type="ECO:0000256" key="3">
    <source>
        <dbReference type="ARBA" id="ARBA00022707"/>
    </source>
</evidence>
<evidence type="ECO:0000313" key="6">
    <source>
        <dbReference type="Proteomes" id="UP001367676"/>
    </source>
</evidence>
<dbReference type="Pfam" id="PF09742">
    <property type="entry name" value="Dymeclin"/>
    <property type="match status" value="1"/>
</dbReference>
<comment type="caution">
    <text evidence="5">The sequence shown here is derived from an EMBL/GenBank/DDBJ whole genome shotgun (WGS) entry which is preliminary data.</text>
</comment>
<sequence>MGANNSSEFDPQRDLGENDSLQLFAKELTISETDPFWETFLTFSLKPPTSREADEAVSNKLKPICKTLFLNNRKTGNFPTLLKYVAAHSSINDLISNSTENDRTVDLNRCRVFNAIFITRCYIKYLIEHTNETELLAHFCLPVTDAVEKAKLSNVTFQEYIQILVNIIIKLPVTDATYDFHIEAINSLLIILSIPLFASAPANQYAAYKYIMEIPEAGILLKTLLQRYIEQTKRPIKSPSSLFGLASDIWNFFAFHRQDETEFFSPLANHAVLLMLVLINHCTSSTNPYRNSLSSYTANVSGLYEVLCQTINIEENTLLLYHLLHCNINFRNYLIARSDIELMLLPILRRIYNTADNTCHHMYMSLIILLILTEDQLFNKTIHNLLLRGIPWYTDRVISEISLGGIVILVTVRTIQYNLLRMRDKYLHTNCLAALANMSSQFSNLHPYVCQRLISLFEVLTKTHSRANVDIIAVEETIRIILEVINSCLTHQLIHNTNLVYTLLYNKHVFQPFRNHEAFHDIIQNIDLVIQYFSNKLEKENEQSNDVNEILEKVQRWSHQWPRDLLKKFPDLKFKYVEEEKPEEFFIPYVWSLVGKSSGIYWNAALYKL</sequence>
<evidence type="ECO:0000256" key="4">
    <source>
        <dbReference type="ARBA" id="ARBA00023288"/>
    </source>
</evidence>
<reference evidence="5 6" key="1">
    <citation type="submission" date="2024-03" db="EMBL/GenBank/DDBJ databases">
        <title>Adaptation during the transition from Ophiocordyceps entomopathogen to insect associate is accompanied by gene loss and intensified selection.</title>
        <authorList>
            <person name="Ward C.M."/>
            <person name="Onetto C.A."/>
            <person name="Borneman A.R."/>
        </authorList>
    </citation>
    <scope>NUCLEOTIDE SEQUENCE [LARGE SCALE GENOMIC DNA]</scope>
    <source>
        <strain evidence="5">AWRI1</strain>
        <tissue evidence="5">Single Adult Female</tissue>
    </source>
</reference>